<reference evidence="1" key="1">
    <citation type="submission" date="2022-10" db="EMBL/GenBank/DDBJ databases">
        <title>The complete genomes of actinobacterial strains from the NBC collection.</title>
        <authorList>
            <person name="Joergensen T.S."/>
            <person name="Alvarez Arevalo M."/>
            <person name="Sterndorff E.B."/>
            <person name="Faurdal D."/>
            <person name="Vuksanovic O."/>
            <person name="Mourched A.-S."/>
            <person name="Charusanti P."/>
            <person name="Shaw S."/>
            <person name="Blin K."/>
            <person name="Weber T."/>
        </authorList>
    </citation>
    <scope>NUCLEOTIDE SEQUENCE</scope>
    <source>
        <strain evidence="1">NBC_01482</strain>
    </source>
</reference>
<dbReference type="EMBL" id="CP109441">
    <property type="protein sequence ID" value="WUV49835.1"/>
    <property type="molecule type" value="Genomic_DNA"/>
</dbReference>
<dbReference type="RefSeq" id="WP_329414446.1">
    <property type="nucleotide sequence ID" value="NZ_CP109441.1"/>
</dbReference>
<protein>
    <submittedName>
        <fullName evidence="1">Uncharacterized protein</fullName>
    </submittedName>
</protein>
<proteinExistence type="predicted"/>
<keyword evidence="2" id="KW-1185">Reference proteome</keyword>
<accession>A0ABZ1Z714</accession>
<dbReference type="Proteomes" id="UP001432062">
    <property type="component" value="Chromosome"/>
</dbReference>
<gene>
    <name evidence="1" type="ORF">OG563_17555</name>
</gene>
<organism evidence="1 2">
    <name type="scientific">Nocardia vinacea</name>
    <dbReference type="NCBI Taxonomy" id="96468"/>
    <lineage>
        <taxon>Bacteria</taxon>
        <taxon>Bacillati</taxon>
        <taxon>Actinomycetota</taxon>
        <taxon>Actinomycetes</taxon>
        <taxon>Mycobacteriales</taxon>
        <taxon>Nocardiaceae</taxon>
        <taxon>Nocardia</taxon>
    </lineage>
</organism>
<sequence>MIALGTRDLSAGVTESGDGIEQIEEYRLSEGRYHLVALHTRRLTLDTPISIDVAFGELTAGWSSPVRAAHAREPRMVGPRAGVG</sequence>
<evidence type="ECO:0000313" key="2">
    <source>
        <dbReference type="Proteomes" id="UP001432062"/>
    </source>
</evidence>
<name>A0ABZ1Z714_9NOCA</name>
<evidence type="ECO:0000313" key="1">
    <source>
        <dbReference type="EMBL" id="WUV49835.1"/>
    </source>
</evidence>